<protein>
    <recommendedName>
        <fullName evidence="3">Transcriptional regulator</fullName>
    </recommendedName>
</protein>
<comment type="caution">
    <text evidence="1">The sequence shown here is derived from an EMBL/GenBank/DDBJ whole genome shotgun (WGS) entry which is preliminary data.</text>
</comment>
<keyword evidence="2" id="KW-1185">Reference proteome</keyword>
<name>A0ABQ4S5A6_9HYPH</name>
<organism evidence="1 2">
    <name type="scientific">Methylobacterium iners</name>
    <dbReference type="NCBI Taxonomy" id="418707"/>
    <lineage>
        <taxon>Bacteria</taxon>
        <taxon>Pseudomonadati</taxon>
        <taxon>Pseudomonadota</taxon>
        <taxon>Alphaproteobacteria</taxon>
        <taxon>Hyphomicrobiales</taxon>
        <taxon>Methylobacteriaceae</taxon>
        <taxon>Methylobacterium</taxon>
    </lineage>
</organism>
<dbReference type="InterPro" id="IPR010982">
    <property type="entry name" value="Lambda_DNA-bd_dom_sf"/>
</dbReference>
<evidence type="ECO:0000313" key="1">
    <source>
        <dbReference type="EMBL" id="GJD97750.1"/>
    </source>
</evidence>
<accession>A0ABQ4S5A6</accession>
<reference evidence="1" key="2">
    <citation type="submission" date="2021-08" db="EMBL/GenBank/DDBJ databases">
        <authorList>
            <person name="Tani A."/>
            <person name="Ola A."/>
            <person name="Ogura Y."/>
            <person name="Katsura K."/>
            <person name="Hayashi T."/>
        </authorList>
    </citation>
    <scope>NUCLEOTIDE SEQUENCE</scope>
    <source>
        <strain evidence="1">DSM 19015</strain>
    </source>
</reference>
<reference evidence="1" key="1">
    <citation type="journal article" date="2021" name="Front. Microbiol.">
        <title>Comprehensive Comparative Genomics and Phenotyping of Methylobacterium Species.</title>
        <authorList>
            <person name="Alessa O."/>
            <person name="Ogura Y."/>
            <person name="Fujitani Y."/>
            <person name="Takami H."/>
            <person name="Hayashi T."/>
            <person name="Sahin N."/>
            <person name="Tani A."/>
        </authorList>
    </citation>
    <scope>NUCLEOTIDE SEQUENCE</scope>
    <source>
        <strain evidence="1">DSM 19015</strain>
    </source>
</reference>
<evidence type="ECO:0008006" key="3">
    <source>
        <dbReference type="Google" id="ProtNLM"/>
    </source>
</evidence>
<sequence length="126" mass="13713">MRASSRKTDFVARATAAWGEPPDWIVRLAEACSSDTQTVVAKRLGYSASAISATLANAYRGDVGEISERVRGAFMSAVVECPRKGTMNRNTCLQWQDKPFAATSADRVAMFHACRSGCPHSRLKVD</sequence>
<dbReference type="Gene3D" id="1.10.260.40">
    <property type="entry name" value="lambda repressor-like DNA-binding domains"/>
    <property type="match status" value="1"/>
</dbReference>
<dbReference type="EMBL" id="BPQP01000105">
    <property type="protein sequence ID" value="GJD97750.1"/>
    <property type="molecule type" value="Genomic_DNA"/>
</dbReference>
<evidence type="ECO:0000313" key="2">
    <source>
        <dbReference type="Proteomes" id="UP001055125"/>
    </source>
</evidence>
<proteinExistence type="predicted"/>
<gene>
    <name evidence="1" type="ORF">OCOJLMKI_4983</name>
</gene>
<dbReference type="Proteomes" id="UP001055125">
    <property type="component" value="Unassembled WGS sequence"/>
</dbReference>
<dbReference type="RefSeq" id="WP_238246798.1">
    <property type="nucleotide sequence ID" value="NZ_BPQP01000105.1"/>
</dbReference>